<dbReference type="EMBL" id="BKAX01000007">
    <property type="protein sequence ID" value="GEQ06594.1"/>
    <property type="molecule type" value="Genomic_DNA"/>
</dbReference>
<evidence type="ECO:0000256" key="1">
    <source>
        <dbReference type="SAM" id="Phobius"/>
    </source>
</evidence>
<gene>
    <name evidence="3" type="ORF">NCTC12195_04981</name>
    <name evidence="2" type="ORF">SGA02_24220</name>
</gene>
<reference evidence="2 5" key="2">
    <citation type="submission" date="2019-07" db="EMBL/GenBank/DDBJ databases">
        <title>Whole genome shotgun sequence of Staphylococcus gallinarum NBRC 109767.</title>
        <authorList>
            <person name="Hosoyama A."/>
            <person name="Uohara A."/>
            <person name="Ohji S."/>
            <person name="Ichikawa N."/>
        </authorList>
    </citation>
    <scope>NUCLEOTIDE SEQUENCE [LARGE SCALE GENOMIC DNA]</scope>
    <source>
        <strain evidence="2 5">NBRC 109767</strain>
    </source>
</reference>
<sequence>MTIKQIVNDLLNKKWSLEDLFWLIFMCVIFSTFATPFFGIPIGIIAYFLFFYKDDDLDRMTEKYDYQDKNKKIEHAFIPRKIIDYLKL</sequence>
<organism evidence="3 4">
    <name type="scientific">Staphylococcus gallinarum</name>
    <dbReference type="NCBI Taxonomy" id="1293"/>
    <lineage>
        <taxon>Bacteria</taxon>
        <taxon>Bacillati</taxon>
        <taxon>Bacillota</taxon>
        <taxon>Bacilli</taxon>
        <taxon>Bacillales</taxon>
        <taxon>Staphylococcaceae</taxon>
        <taxon>Staphylococcus</taxon>
    </lineage>
</organism>
<evidence type="ECO:0000313" key="3">
    <source>
        <dbReference type="EMBL" id="SUQ38604.1"/>
    </source>
</evidence>
<evidence type="ECO:0000313" key="2">
    <source>
        <dbReference type="EMBL" id="GEQ06594.1"/>
    </source>
</evidence>
<name>A0A380S9R0_STAGA</name>
<feature type="transmembrane region" description="Helical" evidence="1">
    <location>
        <begin position="20"/>
        <end position="50"/>
    </location>
</feature>
<evidence type="ECO:0000313" key="5">
    <source>
        <dbReference type="Proteomes" id="UP000321057"/>
    </source>
</evidence>
<dbReference type="NCBIfam" id="NF033835">
    <property type="entry name" value="VraH_fam"/>
    <property type="match status" value="1"/>
</dbReference>
<keyword evidence="1" id="KW-1133">Transmembrane helix</keyword>
<dbReference type="EMBL" id="UHDK01000003">
    <property type="protein sequence ID" value="SUQ38604.1"/>
    <property type="molecule type" value="Genomic_DNA"/>
</dbReference>
<dbReference type="RefSeq" id="WP_042740059.1">
    <property type="nucleotide sequence ID" value="NZ_BKAX01000007.1"/>
</dbReference>
<keyword evidence="1" id="KW-0812">Transmembrane</keyword>
<dbReference type="Proteomes" id="UP000255277">
    <property type="component" value="Unassembled WGS sequence"/>
</dbReference>
<accession>A0A380S9R0</accession>
<keyword evidence="1" id="KW-0472">Membrane</keyword>
<reference evidence="3 4" key="1">
    <citation type="submission" date="2018-06" db="EMBL/GenBank/DDBJ databases">
        <authorList>
            <consortium name="Pathogen Informatics"/>
            <person name="Doyle S."/>
        </authorList>
    </citation>
    <scope>NUCLEOTIDE SEQUENCE [LARGE SCALE GENOMIC DNA]</scope>
    <source>
        <strain evidence="3 4">NCTC12195</strain>
    </source>
</reference>
<keyword evidence="5" id="KW-1185">Reference proteome</keyword>
<dbReference type="Proteomes" id="UP000321057">
    <property type="component" value="Unassembled WGS sequence"/>
</dbReference>
<evidence type="ECO:0000313" key="4">
    <source>
        <dbReference type="Proteomes" id="UP000255277"/>
    </source>
</evidence>
<dbReference type="InterPro" id="IPR049869">
    <property type="entry name" value="VraH"/>
</dbReference>
<proteinExistence type="predicted"/>
<dbReference type="AlphaFoldDB" id="A0A380S9R0"/>
<protein>
    <submittedName>
        <fullName evidence="3">Membrane protein</fullName>
    </submittedName>
</protein>
<dbReference type="OrthoDB" id="2413293at2"/>